<proteinExistence type="predicted"/>
<feature type="region of interest" description="Disordered" evidence="1">
    <location>
        <begin position="49"/>
        <end position="97"/>
    </location>
</feature>
<dbReference type="RefSeq" id="WP_238279808.1">
    <property type="nucleotide sequence ID" value="NZ_BPQL01000067.1"/>
</dbReference>
<evidence type="ECO:0000313" key="3">
    <source>
        <dbReference type="EMBL" id="MET3692546.1"/>
    </source>
</evidence>
<feature type="compositionally biased region" description="Basic residues" evidence="1">
    <location>
        <begin position="49"/>
        <end position="67"/>
    </location>
</feature>
<reference evidence="3 4" key="1">
    <citation type="submission" date="2024-06" db="EMBL/GenBank/DDBJ databases">
        <title>Genomic Encyclopedia of Type Strains, Phase IV (KMG-IV): sequencing the most valuable type-strain genomes for metagenomic binning, comparative biology and taxonomic classification.</title>
        <authorList>
            <person name="Goeker M."/>
        </authorList>
    </citation>
    <scope>NUCLEOTIDE SEQUENCE [LARGE SCALE GENOMIC DNA]</scope>
    <source>
        <strain evidence="3 4">DSM 21331</strain>
    </source>
</reference>
<keyword evidence="4" id="KW-1185">Reference proteome</keyword>
<feature type="chain" id="PRO_5045964439" evidence="2">
    <location>
        <begin position="25"/>
        <end position="97"/>
    </location>
</feature>
<keyword evidence="2" id="KW-0732">Signal</keyword>
<gene>
    <name evidence="3" type="ORF">ABID43_002082</name>
</gene>
<name>A0ABV2L3Z1_9HYPH</name>
<feature type="signal peptide" evidence="2">
    <location>
        <begin position="1"/>
        <end position="24"/>
    </location>
</feature>
<dbReference type="Proteomes" id="UP001549145">
    <property type="component" value="Unassembled WGS sequence"/>
</dbReference>
<feature type="compositionally biased region" description="Polar residues" evidence="1">
    <location>
        <begin position="73"/>
        <end position="90"/>
    </location>
</feature>
<evidence type="ECO:0000256" key="1">
    <source>
        <dbReference type="SAM" id="MobiDB-lite"/>
    </source>
</evidence>
<comment type="caution">
    <text evidence="3">The sequence shown here is derived from an EMBL/GenBank/DDBJ whole genome shotgun (WGS) entry which is preliminary data.</text>
</comment>
<evidence type="ECO:0000313" key="4">
    <source>
        <dbReference type="Proteomes" id="UP001549145"/>
    </source>
</evidence>
<dbReference type="EMBL" id="JBEPMM010000004">
    <property type="protein sequence ID" value="MET3692546.1"/>
    <property type="molecule type" value="Genomic_DNA"/>
</dbReference>
<evidence type="ECO:0000256" key="2">
    <source>
        <dbReference type="SAM" id="SignalP"/>
    </source>
</evidence>
<accession>A0ABV2L3Z1</accession>
<protein>
    <submittedName>
        <fullName evidence="3">Uncharacterized protein</fullName>
    </submittedName>
</protein>
<organism evidence="3 4">
    <name type="scientific">Methylobacterium goesingense</name>
    <dbReference type="NCBI Taxonomy" id="243690"/>
    <lineage>
        <taxon>Bacteria</taxon>
        <taxon>Pseudomonadati</taxon>
        <taxon>Pseudomonadota</taxon>
        <taxon>Alphaproteobacteria</taxon>
        <taxon>Hyphomicrobiales</taxon>
        <taxon>Methylobacteriaceae</taxon>
        <taxon>Methylobacterium</taxon>
    </lineage>
</organism>
<sequence>MNKLAIALAASTLLGAFGLTAASAAPVMPAPAVTVAGDAALDQVAYRRHHHGMRHHRHHRRMHRMPRSRMMSDPNSRNPSQPGYMQQKGNTSGGPRY</sequence>